<accession>A0ABV6SV59</accession>
<feature type="transmembrane region" description="Helical" evidence="1">
    <location>
        <begin position="34"/>
        <end position="55"/>
    </location>
</feature>
<keyword evidence="1" id="KW-0472">Membrane</keyword>
<evidence type="ECO:0000256" key="1">
    <source>
        <dbReference type="SAM" id="Phobius"/>
    </source>
</evidence>
<dbReference type="RefSeq" id="WP_189498408.1">
    <property type="nucleotide sequence ID" value="NZ_BMZT01000009.1"/>
</dbReference>
<keyword evidence="1" id="KW-0812">Transmembrane</keyword>
<name>A0ABV6SV59_9GAMM</name>
<organism evidence="2 3">
    <name type="scientific">Luteimonas padinae</name>
    <dbReference type="NCBI Taxonomy" id="1714359"/>
    <lineage>
        <taxon>Bacteria</taxon>
        <taxon>Pseudomonadati</taxon>
        <taxon>Pseudomonadota</taxon>
        <taxon>Gammaproteobacteria</taxon>
        <taxon>Lysobacterales</taxon>
        <taxon>Lysobacteraceae</taxon>
        <taxon>Luteimonas</taxon>
    </lineage>
</organism>
<protein>
    <submittedName>
        <fullName evidence="2">Uncharacterized protein</fullName>
    </submittedName>
</protein>
<evidence type="ECO:0000313" key="3">
    <source>
        <dbReference type="Proteomes" id="UP001589898"/>
    </source>
</evidence>
<evidence type="ECO:0000313" key="2">
    <source>
        <dbReference type="EMBL" id="MFC0717314.1"/>
    </source>
</evidence>
<feature type="transmembrane region" description="Helical" evidence="1">
    <location>
        <begin position="7"/>
        <end position="28"/>
    </location>
</feature>
<keyword evidence="3" id="KW-1185">Reference proteome</keyword>
<proteinExistence type="predicted"/>
<gene>
    <name evidence="2" type="ORF">ACFFFU_06090</name>
</gene>
<dbReference type="Proteomes" id="UP001589898">
    <property type="component" value="Unassembled WGS sequence"/>
</dbReference>
<sequence length="79" mass="8740">MLDILTPAFVFAWSAPVAFGFFAAYWAQQTGRNPWLWLLFGALLMPVAGIVLLMLNRDRAPTPAGHDASELLALRKDLP</sequence>
<keyword evidence="1" id="KW-1133">Transmembrane helix</keyword>
<dbReference type="EMBL" id="JBHLTF010000027">
    <property type="protein sequence ID" value="MFC0717314.1"/>
    <property type="molecule type" value="Genomic_DNA"/>
</dbReference>
<reference evidence="2 3" key="1">
    <citation type="submission" date="2024-09" db="EMBL/GenBank/DDBJ databases">
        <authorList>
            <person name="Sun Q."/>
            <person name="Mori K."/>
        </authorList>
    </citation>
    <scope>NUCLEOTIDE SEQUENCE [LARGE SCALE GENOMIC DNA]</scope>
    <source>
        <strain evidence="2 3">KCTC 52403</strain>
    </source>
</reference>
<comment type="caution">
    <text evidence="2">The sequence shown here is derived from an EMBL/GenBank/DDBJ whole genome shotgun (WGS) entry which is preliminary data.</text>
</comment>